<dbReference type="RefSeq" id="WP_184395023.1">
    <property type="nucleotide sequence ID" value="NZ_JACHDB010000001.1"/>
</dbReference>
<sequence>MTVRSREEIRTDILRLGREAYGPAHTARAEALAAEAEATGDRSLLIKALDRLVSAYSFSSEGPKMLVPFSRMLRMWDERPDDFDSGDVHDLHWKFKWVNGDAIRHPDVPLASIEGLLADMRRRYRLAGHSERPVHSQEFELAWYLGDTERAERARSAMLLADRDRMADCRACEVRDLGKWEAERHRDEAAVDVWAPVLDGTSSCLHEPHYVLSYSLLPLVRLGRADRARGNHLRGYRLVRSVEALTEAVASHLEFCALTGNEPRGLEILAEQSQRWEQHGDLVMLMEWAACVALLMRRVAELGHGERPVPGPKGREWTCEALLEHARSEALAVADRFDRRNGSTVVSERVRARMDAEPLLEELPLGLGGPALRAPRVPVPPVPAAPAADPAAQLAEARRLSGAGHPAAPQAWRRAERAFASAGAEPSPGERAEIAEGAAVGLPPEPGTAELLEEAAGLYEQAGDPGGAVSARARAVLVRAAAGERDGVRARMDGLCAEAERLHAAGAATDEQAVAVPLFRGRLRLALLGEEQDPAQAAADLDADLERLAEAAGGLPAGPAVRARIADIAELRGRLAAPFDPEAALLLFTDAAEGHREAGREARAAADAVLIARLHLERGEPQAAEAAARAVHGDPERVVLLGPEDRAELPYLLGRALMEQGGSAEEAGALFLECMSLHVRAGGTGASAQMELGRSLMARERFADAATTLEDVLPNLGPEYGEAAPVQVRVWLAHCHRRLGEPKAAAEQFALAADATGDWPDRRQHAELAHEAAGALNAAGLHAEAVRAYRRAMEVWREVGDAAMVVRALRACAWALSAAEGPEAAEQVMDEALRVNEAAAAEAGEGEARDALRAELGQTHMQRARLSLERTDGLPDADVDSPEQYAVNVAASEEALGRCGAAAEVFAALGPAAERDRLGAEHMAARMELALHRFADAAGRAGRMRAAVRALPAEEAPPGLLEECDAIAEAARTGSPAPARVDGADGA</sequence>
<reference evidence="1 2" key="1">
    <citation type="submission" date="2020-08" db="EMBL/GenBank/DDBJ databases">
        <title>Sequencing the genomes of 1000 actinobacteria strains.</title>
        <authorList>
            <person name="Klenk H.-P."/>
        </authorList>
    </citation>
    <scope>NUCLEOTIDE SEQUENCE [LARGE SCALE GENOMIC DNA]</scope>
    <source>
        <strain evidence="1 2">DSM 44551</strain>
    </source>
</reference>
<name>A0A7W8VFI1_9ACTN</name>
<dbReference type="Proteomes" id="UP000572635">
    <property type="component" value="Unassembled WGS sequence"/>
</dbReference>
<evidence type="ECO:0000313" key="1">
    <source>
        <dbReference type="EMBL" id="MBB5434427.1"/>
    </source>
</evidence>
<proteinExistence type="predicted"/>
<accession>A0A7W8VFI1</accession>
<dbReference type="Pfam" id="PF13424">
    <property type="entry name" value="TPR_12"/>
    <property type="match status" value="1"/>
</dbReference>
<evidence type="ECO:0000313" key="2">
    <source>
        <dbReference type="Proteomes" id="UP000572635"/>
    </source>
</evidence>
<dbReference type="InterPro" id="IPR011990">
    <property type="entry name" value="TPR-like_helical_dom_sf"/>
</dbReference>
<dbReference type="SUPFAM" id="SSF48452">
    <property type="entry name" value="TPR-like"/>
    <property type="match status" value="1"/>
</dbReference>
<protein>
    <submittedName>
        <fullName evidence="1">Tetratricopeptide (TPR) repeat protein</fullName>
    </submittedName>
</protein>
<dbReference type="AlphaFoldDB" id="A0A7W8VFI1"/>
<gene>
    <name evidence="1" type="ORF">HDA36_004511</name>
</gene>
<keyword evidence="2" id="KW-1185">Reference proteome</keyword>
<dbReference type="Gene3D" id="1.25.40.10">
    <property type="entry name" value="Tetratricopeptide repeat domain"/>
    <property type="match status" value="1"/>
</dbReference>
<organism evidence="1 2">
    <name type="scientific">Nocardiopsis composta</name>
    <dbReference type="NCBI Taxonomy" id="157465"/>
    <lineage>
        <taxon>Bacteria</taxon>
        <taxon>Bacillati</taxon>
        <taxon>Actinomycetota</taxon>
        <taxon>Actinomycetes</taxon>
        <taxon>Streptosporangiales</taxon>
        <taxon>Nocardiopsidaceae</taxon>
        <taxon>Nocardiopsis</taxon>
    </lineage>
</organism>
<comment type="caution">
    <text evidence="1">The sequence shown here is derived from an EMBL/GenBank/DDBJ whole genome shotgun (WGS) entry which is preliminary data.</text>
</comment>
<dbReference type="EMBL" id="JACHDB010000001">
    <property type="protein sequence ID" value="MBB5434427.1"/>
    <property type="molecule type" value="Genomic_DNA"/>
</dbReference>